<sequence length="723" mass="79474">MSYGRKRVPGWIWLLVLVAMLGGGAGGAVAALWDMPEVKALEEYRPSTVTRLYAASGEVFSEFYQERRIMVSLSKIPKDLKEAILAVEDARFYRHHGIDLIGIARAMVKNLMARRIVEGGSTITQQLTKVLFLTPERSLSRKLKEAVLAVMIESRYTKDEILELYCNQVYMGSGAYGVEAAAQTYFGKSVSRLTLPEAALLAGLPKAPTRFSPFNNREQARARMLQVLERMVEAGFITPEEARKAATTRLKFNSSPSRDMVEAAYFAEYVRQHLEEKYGSQALYRGGLKVYTTLDLKTQRAAYQALRQGLREIGQSRRNTPDPDLAIYPGVDLRGLILKAASQQSLRVAQGGAASPWVEGALLAIEPQTGYIRAMVGGYDFSRSQFNRAVQARRQPGSAFKPFIYLTAIAEGFTPADIILDAPVSYAGASGEWSPKNFTNKYYGPNTLRRALEFSRNVSTVRLLDKVGIRPVVRMAHQMGISSPLGLNLSLALGTSEVTLLELTSAYAVLANLGTRVEPAAIRYITDSFGKILERHHPQTTEVLRPEVAYVVTHMLKGVVWHGTGQRALALGRPAAAKTGTTNDYQDAWFIGYTPQLVTGIWVGYDDHRSLRGTGGRLSAPIWVRFMKAALAGRPVRDFPPPANITWAEIDPSTGLLATPACPHRFSEAFIKGTQPTRLCYHGVGGGPPAEELEGISEGVPLPSEEEAPDKAEDPSPLEGEHL</sequence>
<evidence type="ECO:0000256" key="7">
    <source>
        <dbReference type="ARBA" id="ARBA00022676"/>
    </source>
</evidence>
<dbReference type="InterPro" id="IPR001264">
    <property type="entry name" value="Glyco_trans_51"/>
</dbReference>
<dbReference type="GO" id="GO:0006508">
    <property type="term" value="P:proteolysis"/>
    <property type="evidence" value="ECO:0007669"/>
    <property type="project" value="UniProtKB-KW"/>
</dbReference>
<keyword evidence="6" id="KW-0645">Protease</keyword>
<keyword evidence="9" id="KW-0812">Transmembrane</keyword>
<evidence type="ECO:0000256" key="13">
    <source>
        <dbReference type="ARBA" id="ARBA00022989"/>
    </source>
</evidence>
<evidence type="ECO:0000256" key="16">
    <source>
        <dbReference type="ARBA" id="ARBA00023316"/>
    </source>
</evidence>
<evidence type="ECO:0000256" key="11">
    <source>
        <dbReference type="ARBA" id="ARBA00022960"/>
    </source>
</evidence>
<name>A0A932CRF0_UNCTE</name>
<keyword evidence="8" id="KW-0808">Transferase</keyword>
<evidence type="ECO:0000313" key="23">
    <source>
        <dbReference type="EMBL" id="MBI2878064.1"/>
    </source>
</evidence>
<dbReference type="PANTHER" id="PTHR32282">
    <property type="entry name" value="BINDING PROTEIN TRANSPEPTIDASE, PUTATIVE-RELATED"/>
    <property type="match status" value="1"/>
</dbReference>
<keyword evidence="7" id="KW-0328">Glycosyltransferase</keyword>
<feature type="compositionally biased region" description="Basic and acidic residues" evidence="20">
    <location>
        <begin position="709"/>
        <end position="723"/>
    </location>
</feature>
<keyword evidence="10" id="KW-0378">Hydrolase</keyword>
<evidence type="ECO:0000256" key="12">
    <source>
        <dbReference type="ARBA" id="ARBA00022984"/>
    </source>
</evidence>
<comment type="caution">
    <text evidence="23">The sequence shown here is derived from an EMBL/GenBank/DDBJ whole genome shotgun (WGS) entry which is preliminary data.</text>
</comment>
<dbReference type="InterPro" id="IPR050396">
    <property type="entry name" value="Glycosyltr_51/Transpeptidase"/>
</dbReference>
<evidence type="ECO:0000313" key="24">
    <source>
        <dbReference type="Proteomes" id="UP000769766"/>
    </source>
</evidence>
<dbReference type="GO" id="GO:0071555">
    <property type="term" value="P:cell wall organization"/>
    <property type="evidence" value="ECO:0007669"/>
    <property type="project" value="UniProtKB-KW"/>
</dbReference>
<dbReference type="GO" id="GO:0016020">
    <property type="term" value="C:membrane"/>
    <property type="evidence" value="ECO:0007669"/>
    <property type="project" value="UniProtKB-SubCell"/>
</dbReference>
<dbReference type="Gene3D" id="3.40.710.10">
    <property type="entry name" value="DD-peptidase/beta-lactamase superfamily"/>
    <property type="match status" value="1"/>
</dbReference>
<evidence type="ECO:0000256" key="18">
    <source>
        <dbReference type="ARBA" id="ARBA00049902"/>
    </source>
</evidence>
<comment type="catalytic activity">
    <reaction evidence="18">
        <text>[GlcNAc-(1-&gt;4)-Mur2Ac(oyl-L-Ala-gamma-D-Glu-L-Lys-D-Ala-D-Ala)](n)-di-trans,octa-cis-undecaprenyl diphosphate + beta-D-GlcNAc-(1-&gt;4)-Mur2Ac(oyl-L-Ala-gamma-D-Glu-L-Lys-D-Ala-D-Ala)-di-trans,octa-cis-undecaprenyl diphosphate = [GlcNAc-(1-&gt;4)-Mur2Ac(oyl-L-Ala-gamma-D-Glu-L-Lys-D-Ala-D-Ala)](n+1)-di-trans,octa-cis-undecaprenyl diphosphate + di-trans,octa-cis-undecaprenyl diphosphate + H(+)</text>
        <dbReference type="Rhea" id="RHEA:23708"/>
        <dbReference type="Rhea" id="RHEA-COMP:9602"/>
        <dbReference type="Rhea" id="RHEA-COMP:9603"/>
        <dbReference type="ChEBI" id="CHEBI:15378"/>
        <dbReference type="ChEBI" id="CHEBI:58405"/>
        <dbReference type="ChEBI" id="CHEBI:60033"/>
        <dbReference type="ChEBI" id="CHEBI:78435"/>
        <dbReference type="EC" id="2.4.99.28"/>
    </reaction>
</comment>
<feature type="domain" description="Glycosyl transferase family 51" evidence="22">
    <location>
        <begin position="57"/>
        <end position="231"/>
    </location>
</feature>
<dbReference type="SUPFAM" id="SSF56601">
    <property type="entry name" value="beta-lactamase/transpeptidase-like"/>
    <property type="match status" value="1"/>
</dbReference>
<dbReference type="FunFam" id="1.10.3810.10:FF:000003">
    <property type="entry name" value="Penicillin-binding protein 1a"/>
    <property type="match status" value="1"/>
</dbReference>
<keyword evidence="13" id="KW-1133">Transmembrane helix</keyword>
<dbReference type="GO" id="GO:0004180">
    <property type="term" value="F:carboxypeptidase activity"/>
    <property type="evidence" value="ECO:0007669"/>
    <property type="project" value="UniProtKB-KW"/>
</dbReference>
<dbReference type="GO" id="GO:0009252">
    <property type="term" value="P:peptidoglycan biosynthetic process"/>
    <property type="evidence" value="ECO:0007669"/>
    <property type="project" value="UniProtKB-KW"/>
</dbReference>
<comment type="subcellular location">
    <subcellularLocation>
        <location evidence="1">Membrane</location>
    </subcellularLocation>
</comment>
<evidence type="ECO:0000256" key="10">
    <source>
        <dbReference type="ARBA" id="ARBA00022801"/>
    </source>
</evidence>
<evidence type="ECO:0000256" key="8">
    <source>
        <dbReference type="ARBA" id="ARBA00022679"/>
    </source>
</evidence>
<dbReference type="Pfam" id="PF00905">
    <property type="entry name" value="Transpeptidase"/>
    <property type="match status" value="1"/>
</dbReference>
<comment type="pathway">
    <text evidence="19">Glycan biosynthesis.</text>
</comment>
<dbReference type="Pfam" id="PF00912">
    <property type="entry name" value="Transgly"/>
    <property type="match status" value="1"/>
</dbReference>
<dbReference type="Gene3D" id="1.10.3810.10">
    <property type="entry name" value="Biosynthetic peptidoglycan transglycosylase-like"/>
    <property type="match status" value="1"/>
</dbReference>
<evidence type="ECO:0000259" key="21">
    <source>
        <dbReference type="Pfam" id="PF00905"/>
    </source>
</evidence>
<keyword evidence="14" id="KW-0472">Membrane</keyword>
<dbReference type="InterPro" id="IPR012338">
    <property type="entry name" value="Beta-lactam/transpept-like"/>
</dbReference>
<accession>A0A932CRF0</accession>
<keyword evidence="12" id="KW-0573">Peptidoglycan synthesis</keyword>
<dbReference type="SUPFAM" id="SSF53955">
    <property type="entry name" value="Lysozyme-like"/>
    <property type="match status" value="1"/>
</dbReference>
<dbReference type="PANTHER" id="PTHR32282:SF27">
    <property type="entry name" value="PENICILLIN-BINDING PROTEIN 1A"/>
    <property type="match status" value="1"/>
</dbReference>
<evidence type="ECO:0000256" key="14">
    <source>
        <dbReference type="ARBA" id="ARBA00023136"/>
    </source>
</evidence>
<dbReference type="GO" id="GO:0008360">
    <property type="term" value="P:regulation of cell shape"/>
    <property type="evidence" value="ECO:0007669"/>
    <property type="project" value="UniProtKB-KW"/>
</dbReference>
<dbReference type="GO" id="GO:0030288">
    <property type="term" value="C:outer membrane-bounded periplasmic space"/>
    <property type="evidence" value="ECO:0007669"/>
    <property type="project" value="TreeGrafter"/>
</dbReference>
<keyword evidence="5" id="KW-0121">Carboxypeptidase</keyword>
<dbReference type="EMBL" id="JACPRF010000443">
    <property type="protein sequence ID" value="MBI2878064.1"/>
    <property type="molecule type" value="Genomic_DNA"/>
</dbReference>
<evidence type="ECO:0000256" key="17">
    <source>
        <dbReference type="ARBA" id="ARBA00044770"/>
    </source>
</evidence>
<keyword evidence="16" id="KW-0961">Cell wall biogenesis/degradation</keyword>
<dbReference type="InterPro" id="IPR036950">
    <property type="entry name" value="PBP_transglycosylase"/>
</dbReference>
<evidence type="ECO:0000256" key="20">
    <source>
        <dbReference type="SAM" id="MobiDB-lite"/>
    </source>
</evidence>
<evidence type="ECO:0000256" key="15">
    <source>
        <dbReference type="ARBA" id="ARBA00023268"/>
    </source>
</evidence>
<feature type="domain" description="Penicillin-binding protein transpeptidase" evidence="21">
    <location>
        <begin position="360"/>
        <end position="623"/>
    </location>
</feature>
<reference evidence="23" key="1">
    <citation type="submission" date="2020-07" db="EMBL/GenBank/DDBJ databases">
        <title>Huge and variable diversity of episymbiotic CPR bacteria and DPANN archaea in groundwater ecosystems.</title>
        <authorList>
            <person name="He C.Y."/>
            <person name="Keren R."/>
            <person name="Whittaker M."/>
            <person name="Farag I.F."/>
            <person name="Doudna J."/>
            <person name="Cate J.H.D."/>
            <person name="Banfield J.F."/>
        </authorList>
    </citation>
    <scope>NUCLEOTIDE SEQUENCE</scope>
    <source>
        <strain evidence="23">NC_groundwater_672_Ag_B-0.1um_62_36</strain>
    </source>
</reference>
<evidence type="ECO:0000256" key="4">
    <source>
        <dbReference type="ARBA" id="ARBA00007739"/>
    </source>
</evidence>
<dbReference type="Proteomes" id="UP000769766">
    <property type="component" value="Unassembled WGS sequence"/>
</dbReference>
<evidence type="ECO:0000256" key="3">
    <source>
        <dbReference type="ARBA" id="ARBA00007090"/>
    </source>
</evidence>
<evidence type="ECO:0000256" key="19">
    <source>
        <dbReference type="ARBA" id="ARBA00060592"/>
    </source>
</evidence>
<dbReference type="AlphaFoldDB" id="A0A932CRF0"/>
<keyword evidence="15" id="KW-0511">Multifunctional enzyme</keyword>
<evidence type="ECO:0000259" key="22">
    <source>
        <dbReference type="Pfam" id="PF00912"/>
    </source>
</evidence>
<comment type="similarity">
    <text evidence="4">In the N-terminal section; belongs to the glycosyltransferase 51 family.</text>
</comment>
<comment type="similarity">
    <text evidence="3">In the C-terminal section; belongs to the transpeptidase family.</text>
</comment>
<organism evidence="23 24">
    <name type="scientific">Tectimicrobiota bacterium</name>
    <dbReference type="NCBI Taxonomy" id="2528274"/>
    <lineage>
        <taxon>Bacteria</taxon>
        <taxon>Pseudomonadati</taxon>
        <taxon>Nitrospinota/Tectimicrobiota group</taxon>
        <taxon>Candidatus Tectimicrobiota</taxon>
    </lineage>
</organism>
<feature type="region of interest" description="Disordered" evidence="20">
    <location>
        <begin position="684"/>
        <end position="723"/>
    </location>
</feature>
<dbReference type="InterPro" id="IPR023346">
    <property type="entry name" value="Lysozyme-like_dom_sf"/>
</dbReference>
<evidence type="ECO:0000256" key="9">
    <source>
        <dbReference type="ARBA" id="ARBA00022692"/>
    </source>
</evidence>
<protein>
    <recommendedName>
        <fullName evidence="17">peptidoglycan glycosyltransferase</fullName>
        <ecNumber evidence="17">2.4.99.28</ecNumber>
    </recommendedName>
</protein>
<proteinExistence type="inferred from homology"/>
<evidence type="ECO:0000256" key="6">
    <source>
        <dbReference type="ARBA" id="ARBA00022670"/>
    </source>
</evidence>
<dbReference type="EC" id="2.4.99.28" evidence="17"/>
<dbReference type="InterPro" id="IPR001460">
    <property type="entry name" value="PCN-bd_Tpept"/>
</dbReference>
<dbReference type="GO" id="GO:0008955">
    <property type="term" value="F:peptidoglycan glycosyltransferase activity"/>
    <property type="evidence" value="ECO:0007669"/>
    <property type="project" value="UniProtKB-EC"/>
</dbReference>
<dbReference type="GO" id="GO:0008658">
    <property type="term" value="F:penicillin binding"/>
    <property type="evidence" value="ECO:0007669"/>
    <property type="project" value="InterPro"/>
</dbReference>
<keyword evidence="11" id="KW-0133">Cell shape</keyword>
<comment type="pathway">
    <text evidence="2">Cell wall biogenesis; peptidoglycan biosynthesis.</text>
</comment>
<dbReference type="NCBIfam" id="TIGR02074">
    <property type="entry name" value="PBP_1a_fam"/>
    <property type="match status" value="1"/>
</dbReference>
<gene>
    <name evidence="23" type="ORF">HYY20_14400</name>
</gene>
<evidence type="ECO:0000256" key="1">
    <source>
        <dbReference type="ARBA" id="ARBA00004370"/>
    </source>
</evidence>
<evidence type="ECO:0000256" key="2">
    <source>
        <dbReference type="ARBA" id="ARBA00004752"/>
    </source>
</evidence>
<evidence type="ECO:0000256" key="5">
    <source>
        <dbReference type="ARBA" id="ARBA00022645"/>
    </source>
</evidence>